<dbReference type="PROSITE" id="PS50109">
    <property type="entry name" value="HIS_KIN"/>
    <property type="match status" value="1"/>
</dbReference>
<proteinExistence type="predicted"/>
<dbReference type="CDD" id="cd16917">
    <property type="entry name" value="HATPase_UhpB-NarQ-NarX-like"/>
    <property type="match status" value="1"/>
</dbReference>
<protein>
    <recommendedName>
        <fullName evidence="2">histidine kinase</fullName>
        <ecNumber evidence="2">2.7.13.3</ecNumber>
    </recommendedName>
</protein>
<keyword evidence="9" id="KW-1185">Reference proteome</keyword>
<dbReference type="InterPro" id="IPR050482">
    <property type="entry name" value="Sensor_HK_TwoCompSys"/>
</dbReference>
<keyword evidence="4 8" id="KW-0418">Kinase</keyword>
<dbReference type="Pfam" id="PF02518">
    <property type="entry name" value="HATPase_c"/>
    <property type="match status" value="1"/>
</dbReference>
<keyword evidence="6" id="KW-1133">Transmembrane helix</keyword>
<comment type="catalytic activity">
    <reaction evidence="1">
        <text>ATP + protein L-histidine = ADP + protein N-phospho-L-histidine.</text>
        <dbReference type="EC" id="2.7.13.3"/>
    </reaction>
</comment>
<keyword evidence="3" id="KW-0808">Transferase</keyword>
<keyword evidence="5" id="KW-0902">Two-component regulatory system</keyword>
<feature type="transmembrane region" description="Helical" evidence="6">
    <location>
        <begin position="120"/>
        <end position="150"/>
    </location>
</feature>
<evidence type="ECO:0000256" key="3">
    <source>
        <dbReference type="ARBA" id="ARBA00022679"/>
    </source>
</evidence>
<dbReference type="GO" id="GO:0016301">
    <property type="term" value="F:kinase activity"/>
    <property type="evidence" value="ECO:0007669"/>
    <property type="project" value="UniProtKB-KW"/>
</dbReference>
<organism evidence="8 9">
    <name type="scientific">Marinicella sediminis</name>
    <dbReference type="NCBI Taxonomy" id="1792834"/>
    <lineage>
        <taxon>Bacteria</taxon>
        <taxon>Pseudomonadati</taxon>
        <taxon>Pseudomonadota</taxon>
        <taxon>Gammaproteobacteria</taxon>
        <taxon>Lysobacterales</taxon>
        <taxon>Marinicellaceae</taxon>
        <taxon>Marinicella</taxon>
    </lineage>
</organism>
<dbReference type="Proteomes" id="UP001595533">
    <property type="component" value="Unassembled WGS sequence"/>
</dbReference>
<evidence type="ECO:0000313" key="9">
    <source>
        <dbReference type="Proteomes" id="UP001595533"/>
    </source>
</evidence>
<sequence>MLTLLTGCLTGMTVLAAWRQHSWVLLIMTLLLLTSVTLSLTTGFWSVPPLFGVLIMLSATVLLADPLKHFHQLMQLSTLLTLHLTAAALTLTTSLVLLTVAVLLVVMIRMVRQQGTMKQLVLLALCLLSLPGTLDTLVVIVAVMLTIWLIRTLSQSAAGDQQSTISVSFETAEDIRSKERSRIYQNIHDDVGADLLKLIYQTTDENQRLAIKNIMDRLREAVAQTTHRRLELSELLAEICTETAASCQAAGIDFEQQLSVDQHTVNLDLPTHLQRMIKELTTNSIKHAQATVIQLTARTEHDVLHLTFCDDGSGISADTNLPQGKGLLSLRRRALQHGATIDWQPANTKGTMVTLKVPLK</sequence>
<dbReference type="InterPro" id="IPR036890">
    <property type="entry name" value="HATPase_C_sf"/>
</dbReference>
<feature type="transmembrane region" description="Helical" evidence="6">
    <location>
        <begin position="50"/>
        <end position="67"/>
    </location>
</feature>
<evidence type="ECO:0000256" key="2">
    <source>
        <dbReference type="ARBA" id="ARBA00012438"/>
    </source>
</evidence>
<dbReference type="PANTHER" id="PTHR24421:SF10">
    <property type="entry name" value="NITRATE_NITRITE SENSOR PROTEIN NARQ"/>
    <property type="match status" value="1"/>
</dbReference>
<evidence type="ECO:0000259" key="7">
    <source>
        <dbReference type="PROSITE" id="PS50109"/>
    </source>
</evidence>
<evidence type="ECO:0000256" key="1">
    <source>
        <dbReference type="ARBA" id="ARBA00000085"/>
    </source>
</evidence>
<comment type="caution">
    <text evidence="8">The sequence shown here is derived from an EMBL/GenBank/DDBJ whole genome shotgun (WGS) entry which is preliminary data.</text>
</comment>
<evidence type="ECO:0000256" key="6">
    <source>
        <dbReference type="SAM" id="Phobius"/>
    </source>
</evidence>
<name>A0ABV7JF79_9GAMM</name>
<dbReference type="Gene3D" id="3.30.565.10">
    <property type="entry name" value="Histidine kinase-like ATPase, C-terminal domain"/>
    <property type="match status" value="1"/>
</dbReference>
<accession>A0ABV7JF79</accession>
<dbReference type="SMART" id="SM00387">
    <property type="entry name" value="HATPase_c"/>
    <property type="match status" value="1"/>
</dbReference>
<keyword evidence="6" id="KW-0472">Membrane</keyword>
<gene>
    <name evidence="8" type="ORF">ACFODZ_11695</name>
</gene>
<evidence type="ECO:0000256" key="4">
    <source>
        <dbReference type="ARBA" id="ARBA00022777"/>
    </source>
</evidence>
<dbReference type="InterPro" id="IPR003594">
    <property type="entry name" value="HATPase_dom"/>
</dbReference>
<feature type="transmembrane region" description="Helical" evidence="6">
    <location>
        <begin position="87"/>
        <end position="108"/>
    </location>
</feature>
<evidence type="ECO:0000256" key="5">
    <source>
        <dbReference type="ARBA" id="ARBA00023012"/>
    </source>
</evidence>
<dbReference type="InterPro" id="IPR005467">
    <property type="entry name" value="His_kinase_dom"/>
</dbReference>
<dbReference type="EC" id="2.7.13.3" evidence="2"/>
<dbReference type="SUPFAM" id="SSF55874">
    <property type="entry name" value="ATPase domain of HSP90 chaperone/DNA topoisomerase II/histidine kinase"/>
    <property type="match status" value="1"/>
</dbReference>
<dbReference type="EMBL" id="JBHRTS010000006">
    <property type="protein sequence ID" value="MFC3194903.1"/>
    <property type="molecule type" value="Genomic_DNA"/>
</dbReference>
<feature type="domain" description="Histidine kinase" evidence="7">
    <location>
        <begin position="186"/>
        <end position="360"/>
    </location>
</feature>
<reference evidence="9" key="1">
    <citation type="journal article" date="2019" name="Int. J. Syst. Evol. Microbiol.">
        <title>The Global Catalogue of Microorganisms (GCM) 10K type strain sequencing project: providing services to taxonomists for standard genome sequencing and annotation.</title>
        <authorList>
            <consortium name="The Broad Institute Genomics Platform"/>
            <consortium name="The Broad Institute Genome Sequencing Center for Infectious Disease"/>
            <person name="Wu L."/>
            <person name="Ma J."/>
        </authorList>
    </citation>
    <scope>NUCLEOTIDE SEQUENCE [LARGE SCALE GENOMIC DNA]</scope>
    <source>
        <strain evidence="9">KCTC 42953</strain>
    </source>
</reference>
<dbReference type="RefSeq" id="WP_077411862.1">
    <property type="nucleotide sequence ID" value="NZ_JBHRTS010000006.1"/>
</dbReference>
<keyword evidence="6" id="KW-0812">Transmembrane</keyword>
<evidence type="ECO:0000313" key="8">
    <source>
        <dbReference type="EMBL" id="MFC3194903.1"/>
    </source>
</evidence>
<dbReference type="PANTHER" id="PTHR24421">
    <property type="entry name" value="NITRATE/NITRITE SENSOR PROTEIN NARX-RELATED"/>
    <property type="match status" value="1"/>
</dbReference>
<feature type="transmembrane region" description="Helical" evidence="6">
    <location>
        <begin position="26"/>
        <end position="45"/>
    </location>
</feature>